<gene>
    <name evidence="1" type="ORF">Rhe02_55870</name>
</gene>
<dbReference type="EMBL" id="BONY01000037">
    <property type="protein sequence ID" value="GIH07520.1"/>
    <property type="molecule type" value="Genomic_DNA"/>
</dbReference>
<accession>A0A8J3QD96</accession>
<sequence length="132" mass="14537">MKTLKRVAEIAYELAPRDYATDVVSYDGMSIELQPTGVRLDNDGSRLHWVSMHAPVWEIAHDGVGWRATSEADAGHVYRLADAGAPKGTFVSWLPVAGSGERIELNEGTAYELRWASNPESTRMALYLSSVD</sequence>
<dbReference type="Proteomes" id="UP000612899">
    <property type="component" value="Unassembled WGS sequence"/>
</dbReference>
<comment type="caution">
    <text evidence="1">The sequence shown here is derived from an EMBL/GenBank/DDBJ whole genome shotgun (WGS) entry which is preliminary data.</text>
</comment>
<keyword evidence="2" id="KW-1185">Reference proteome</keyword>
<name>A0A8J3QD96_9ACTN</name>
<reference evidence="1" key="1">
    <citation type="submission" date="2021-01" db="EMBL/GenBank/DDBJ databases">
        <title>Whole genome shotgun sequence of Rhizocola hellebori NBRC 109834.</title>
        <authorList>
            <person name="Komaki H."/>
            <person name="Tamura T."/>
        </authorList>
    </citation>
    <scope>NUCLEOTIDE SEQUENCE</scope>
    <source>
        <strain evidence="1">NBRC 109834</strain>
    </source>
</reference>
<proteinExistence type="predicted"/>
<organism evidence="1 2">
    <name type="scientific">Rhizocola hellebori</name>
    <dbReference type="NCBI Taxonomy" id="1392758"/>
    <lineage>
        <taxon>Bacteria</taxon>
        <taxon>Bacillati</taxon>
        <taxon>Actinomycetota</taxon>
        <taxon>Actinomycetes</taxon>
        <taxon>Micromonosporales</taxon>
        <taxon>Micromonosporaceae</taxon>
        <taxon>Rhizocola</taxon>
    </lineage>
</organism>
<protein>
    <submittedName>
        <fullName evidence="1">Uncharacterized protein</fullName>
    </submittedName>
</protein>
<evidence type="ECO:0000313" key="1">
    <source>
        <dbReference type="EMBL" id="GIH07520.1"/>
    </source>
</evidence>
<evidence type="ECO:0000313" key="2">
    <source>
        <dbReference type="Proteomes" id="UP000612899"/>
    </source>
</evidence>
<dbReference type="AlphaFoldDB" id="A0A8J3QD96"/>